<comment type="caution">
    <text evidence="1">The sequence shown here is derived from an EMBL/GenBank/DDBJ whole genome shotgun (WGS) entry which is preliminary data.</text>
</comment>
<organism evidence="1 2">
    <name type="scientific">Thiovibrio frasassiensis</name>
    <dbReference type="NCBI Taxonomy" id="2984131"/>
    <lineage>
        <taxon>Bacteria</taxon>
        <taxon>Pseudomonadati</taxon>
        <taxon>Thermodesulfobacteriota</taxon>
        <taxon>Desulfobulbia</taxon>
        <taxon>Desulfobulbales</taxon>
        <taxon>Thiovibrionaceae</taxon>
        <taxon>Thiovibrio</taxon>
    </lineage>
</organism>
<dbReference type="EMBL" id="JAPHEH010000001">
    <property type="protein sequence ID" value="MDG4475644.1"/>
    <property type="molecule type" value="Genomic_DNA"/>
</dbReference>
<evidence type="ECO:0000313" key="1">
    <source>
        <dbReference type="EMBL" id="MDG4475644.1"/>
    </source>
</evidence>
<name>A0A9X4RLF2_9BACT</name>
<protein>
    <submittedName>
        <fullName evidence="1">Uncharacterized protein</fullName>
    </submittedName>
</protein>
<accession>A0A9X4RLF2</accession>
<dbReference type="RefSeq" id="WP_307632617.1">
    <property type="nucleotide sequence ID" value="NZ_JAPHEH010000001.1"/>
</dbReference>
<gene>
    <name evidence="1" type="ORF">OLX77_05650</name>
</gene>
<sequence>MIDPKKSAEDLMNRIFLVLFFLVGLTGCASVQPLNTPSSKPEVTIPNGQKKAVIDKITNMMLGRGYKIKNINEYSAVFGKPLQSTGAAILFGSQFNTTPEGRISYNIVDTTKGVRVIGTLEVVTNPGSGLERVTDLSQNSKNAHEYQQLLEEVAASFEGVK</sequence>
<dbReference type="Proteomes" id="UP001154240">
    <property type="component" value="Unassembled WGS sequence"/>
</dbReference>
<evidence type="ECO:0000313" key="2">
    <source>
        <dbReference type="Proteomes" id="UP001154240"/>
    </source>
</evidence>
<dbReference type="PROSITE" id="PS51257">
    <property type="entry name" value="PROKAR_LIPOPROTEIN"/>
    <property type="match status" value="1"/>
</dbReference>
<keyword evidence="2" id="KW-1185">Reference proteome</keyword>
<proteinExistence type="predicted"/>
<dbReference type="AlphaFoldDB" id="A0A9X4RLF2"/>
<reference evidence="1" key="2">
    <citation type="submission" date="2022-10" db="EMBL/GenBank/DDBJ databases">
        <authorList>
            <person name="Aronson H.S."/>
        </authorList>
    </citation>
    <scope>NUCLEOTIDE SEQUENCE</scope>
    <source>
        <strain evidence="1">RS19-109</strain>
    </source>
</reference>
<reference evidence="1" key="1">
    <citation type="journal article" date="2022" name="bioRxiv">
        <title>Thiovibrio frasassiensisgen. nov., sp. nov., an autotrophic, elemental sulfur disproportionating bacterium isolated from sulfidic karst sediment, and proposal of Thiovibrionaceae fam. nov.</title>
        <authorList>
            <person name="Aronson H."/>
            <person name="Thomas C."/>
            <person name="Bhattacharyya M."/>
            <person name="Eckstein S."/>
            <person name="Jensen S."/>
            <person name="Barco R."/>
            <person name="Macalady J."/>
            <person name="Amend J."/>
        </authorList>
    </citation>
    <scope>NUCLEOTIDE SEQUENCE</scope>
    <source>
        <strain evidence="1">RS19-109</strain>
    </source>
</reference>